<sequence>MQRLKFLQKDNLSSGIRLGSRGIVIIPFLCSAFMVRGTATTRQH</sequence>
<reference evidence="2 3" key="1">
    <citation type="submission" date="2017-11" db="EMBL/GenBank/DDBJ databases">
        <authorList>
            <person name="Kracher B."/>
        </authorList>
    </citation>
    <scope>NUCLEOTIDE SEQUENCE [LARGE SCALE GENOMIC DNA]</scope>
    <source>
        <strain evidence="2 3">RACE1</strain>
    </source>
</reference>
<protein>
    <submittedName>
        <fullName evidence="2">Uncharacterized protein</fullName>
    </submittedName>
</protein>
<dbReference type="EMBL" id="UNSH01000036">
    <property type="protein sequence ID" value="SZF01276.1"/>
    <property type="molecule type" value="Genomic_DNA"/>
</dbReference>
<organism evidence="2 3">
    <name type="scientific">Blumeria hordei</name>
    <name type="common">Barley powdery mildew</name>
    <name type="synonym">Blumeria graminis f. sp. hordei</name>
    <dbReference type="NCBI Taxonomy" id="2867405"/>
    <lineage>
        <taxon>Eukaryota</taxon>
        <taxon>Fungi</taxon>
        <taxon>Dikarya</taxon>
        <taxon>Ascomycota</taxon>
        <taxon>Pezizomycotina</taxon>
        <taxon>Leotiomycetes</taxon>
        <taxon>Erysiphales</taxon>
        <taxon>Erysiphaceae</taxon>
        <taxon>Blumeria</taxon>
    </lineage>
</organism>
<gene>
    <name evidence="2" type="ORF">BLGHR1_12036</name>
</gene>
<keyword evidence="1" id="KW-0812">Transmembrane</keyword>
<feature type="transmembrane region" description="Helical" evidence="1">
    <location>
        <begin position="21"/>
        <end position="39"/>
    </location>
</feature>
<keyword evidence="1" id="KW-0472">Membrane</keyword>
<keyword evidence="1" id="KW-1133">Transmembrane helix</keyword>
<dbReference type="VEuPathDB" id="FungiDB:BLGHR1_12036"/>
<evidence type="ECO:0000256" key="1">
    <source>
        <dbReference type="SAM" id="Phobius"/>
    </source>
</evidence>
<evidence type="ECO:0000313" key="3">
    <source>
        <dbReference type="Proteomes" id="UP000275772"/>
    </source>
</evidence>
<proteinExistence type="predicted"/>
<name>A0A383UN73_BLUHO</name>
<dbReference type="AlphaFoldDB" id="A0A383UN73"/>
<dbReference type="Proteomes" id="UP000275772">
    <property type="component" value="Unassembled WGS sequence"/>
</dbReference>
<accession>A0A383UN73</accession>
<evidence type="ECO:0000313" key="2">
    <source>
        <dbReference type="EMBL" id="SZF01276.1"/>
    </source>
</evidence>